<feature type="domain" description="Transcriptional repressor PaaX-like C-terminal" evidence="1">
    <location>
        <begin position="173"/>
        <end position="254"/>
    </location>
</feature>
<dbReference type="Gene3D" id="1.10.10.10">
    <property type="entry name" value="Winged helix-like DNA-binding domain superfamily/Winged helix DNA-binding domain"/>
    <property type="match status" value="1"/>
</dbReference>
<comment type="caution">
    <text evidence="2">The sequence shown here is derived from an EMBL/GenBank/DDBJ whole genome shotgun (WGS) entry which is preliminary data.</text>
</comment>
<proteinExistence type="predicted"/>
<organism evidence="2 3">
    <name type="scientific">Agitococcus lubricus</name>
    <dbReference type="NCBI Taxonomy" id="1077255"/>
    <lineage>
        <taxon>Bacteria</taxon>
        <taxon>Pseudomonadati</taxon>
        <taxon>Pseudomonadota</taxon>
        <taxon>Gammaproteobacteria</taxon>
        <taxon>Moraxellales</taxon>
        <taxon>Moraxellaceae</taxon>
        <taxon>Agitococcus</taxon>
    </lineage>
</organism>
<evidence type="ECO:0000313" key="3">
    <source>
        <dbReference type="Proteomes" id="UP000244223"/>
    </source>
</evidence>
<dbReference type="InterPro" id="IPR013225">
    <property type="entry name" value="PaaX_C"/>
</dbReference>
<dbReference type="OrthoDB" id="6380574at2"/>
<evidence type="ECO:0000313" key="2">
    <source>
        <dbReference type="EMBL" id="PTQ88991.1"/>
    </source>
</evidence>
<keyword evidence="3" id="KW-1185">Reference proteome</keyword>
<dbReference type="PANTHER" id="PTHR30319">
    <property type="entry name" value="PHENYLACETIC ACID REGULATOR-RELATED TRANSCRIPTIONAL REPRESSOR"/>
    <property type="match status" value="1"/>
</dbReference>
<dbReference type="AlphaFoldDB" id="A0A2T5IYC3"/>
<dbReference type="Pfam" id="PF08223">
    <property type="entry name" value="PaaX_C"/>
    <property type="match status" value="1"/>
</dbReference>
<dbReference type="InterPro" id="IPR036388">
    <property type="entry name" value="WH-like_DNA-bd_sf"/>
</dbReference>
<gene>
    <name evidence="2" type="ORF">C8N29_10912</name>
</gene>
<sequence length="274" mass="30843">MKLNAKNLILDLLLASNDSPLSVRDAIAACRLFGLSDNSVRVALARASADGLIEAAGRGTYRLGASALELAGEVATWRTAEQRIRPWQGGYIAVLTQHLGRTDRAALRKRERALAMLGFASLETGFYLRPDNIDENLSQIRQRLCRLGLEAQAFVFYANQFSEQEKTRISQLWNGTALNQHYRQLQQQMADWLAHAPSLEPDVAARESFLLGSKAIRQVVFDPLLPEPWVDVAERHRFVESVHAFDQAGHLIWRKLIEVSLTPTLSHKEREFSE</sequence>
<dbReference type="GO" id="GO:0006351">
    <property type="term" value="P:DNA-templated transcription"/>
    <property type="evidence" value="ECO:0007669"/>
    <property type="project" value="TreeGrafter"/>
</dbReference>
<dbReference type="EMBL" id="QAON01000009">
    <property type="protein sequence ID" value="PTQ88991.1"/>
    <property type="molecule type" value="Genomic_DNA"/>
</dbReference>
<dbReference type="RefSeq" id="WP_107865909.1">
    <property type="nucleotide sequence ID" value="NZ_QAON01000009.1"/>
</dbReference>
<protein>
    <submittedName>
        <fullName evidence="2">PaaX family transcriptional regulator</fullName>
    </submittedName>
</protein>
<name>A0A2T5IYC3_9GAMM</name>
<dbReference type="Gene3D" id="3.30.70.2650">
    <property type="match status" value="1"/>
</dbReference>
<evidence type="ECO:0000259" key="1">
    <source>
        <dbReference type="Pfam" id="PF08223"/>
    </source>
</evidence>
<accession>A0A2T5IYC3</accession>
<reference evidence="2 3" key="1">
    <citation type="submission" date="2018-04" db="EMBL/GenBank/DDBJ databases">
        <title>Genomic Encyclopedia of Archaeal and Bacterial Type Strains, Phase II (KMG-II): from individual species to whole genera.</title>
        <authorList>
            <person name="Goeker M."/>
        </authorList>
    </citation>
    <scope>NUCLEOTIDE SEQUENCE [LARGE SCALE GENOMIC DNA]</scope>
    <source>
        <strain evidence="2 3">DSM 5822</strain>
    </source>
</reference>
<dbReference type="Proteomes" id="UP000244223">
    <property type="component" value="Unassembled WGS sequence"/>
</dbReference>
<dbReference type="PANTHER" id="PTHR30319:SF1">
    <property type="entry name" value="TRANSCRIPTIONAL REPRESSOR PAAX"/>
    <property type="match status" value="1"/>
</dbReference>